<reference evidence="2" key="1">
    <citation type="submission" date="2017-03" db="EMBL/GenBank/DDBJ databases">
        <authorList>
            <person name="Monnet C."/>
        </authorList>
    </citation>
    <scope>NUCLEOTIDE SEQUENCE [LARGE SCALE GENOMIC DNA]</scope>
    <source>
        <strain evidence="2">ATCC 49514</strain>
    </source>
</reference>
<dbReference type="EMBL" id="FXYX01000001">
    <property type="protein sequence ID" value="SMX64210.1"/>
    <property type="molecule type" value="Genomic_DNA"/>
</dbReference>
<evidence type="ECO:0000313" key="1">
    <source>
        <dbReference type="EMBL" id="SMX64210.1"/>
    </source>
</evidence>
<dbReference type="RefSeq" id="WP_101543278.1">
    <property type="nucleotide sequence ID" value="NZ_FXYX01000001.1"/>
</dbReference>
<dbReference type="AlphaFoldDB" id="A0A2H1HMW8"/>
<sequence>MSGTSPRLATWENGTDLVIEVLLERDVETVWNALTDAESARAWFAPFRLGDETAAGESGAADEADSDGSAARPITFALEDIDLNGSVLSCEDFDHVLLELDDFGVLGIRVLPIEGETGQETLLVFTHTAPDADTARGQAAEVGPMWDTHLRLFARTLGMDIAEVTEPELVSIYSDLDLEMADSGDGAGAASADGAGS</sequence>
<gene>
    <name evidence="1" type="ORF">BI49514_00023</name>
</gene>
<accession>A0A2H1HMW8</accession>
<protein>
    <submittedName>
        <fullName evidence="1">Uncharacterized conserved protein YndB, AHSA1/START domain</fullName>
    </submittedName>
</protein>
<dbReference type="SUPFAM" id="SSF55961">
    <property type="entry name" value="Bet v1-like"/>
    <property type="match status" value="1"/>
</dbReference>
<evidence type="ECO:0000313" key="2">
    <source>
        <dbReference type="Proteomes" id="UP000234382"/>
    </source>
</evidence>
<name>A0A2H1HMW8_9MICO</name>
<dbReference type="Proteomes" id="UP000234382">
    <property type="component" value="Unassembled WGS sequence"/>
</dbReference>
<proteinExistence type="predicted"/>
<dbReference type="InterPro" id="IPR023393">
    <property type="entry name" value="START-like_dom_sf"/>
</dbReference>
<organism evidence="1 2">
    <name type="scientific">Brevibacterium iodinum ATCC 49514</name>
    <dbReference type="NCBI Taxonomy" id="1255616"/>
    <lineage>
        <taxon>Bacteria</taxon>
        <taxon>Bacillati</taxon>
        <taxon>Actinomycetota</taxon>
        <taxon>Actinomycetes</taxon>
        <taxon>Micrococcales</taxon>
        <taxon>Brevibacteriaceae</taxon>
        <taxon>Brevibacterium</taxon>
    </lineage>
</organism>
<keyword evidence="2" id="KW-1185">Reference proteome</keyword>
<dbReference type="Gene3D" id="3.30.530.20">
    <property type="match status" value="1"/>
</dbReference>